<sequence length="61" mass="6850">MQLQYHHGFSKSDHRRCLPQEVIAPILALPNAPGLTPAHWATTSNNQGIFKAHFRGELHAH</sequence>
<dbReference type="Proteomes" id="UP000004030">
    <property type="component" value="Unassembled WGS sequence"/>
</dbReference>
<reference evidence="1 2" key="1">
    <citation type="journal article" date="2012" name="J. Bacteriol.">
        <title>Genome sequence of benzo(a)pyrene-degrading bacterium Novosphingobium pentaromativorans US6-1.</title>
        <authorList>
            <person name="Luo Y.R."/>
            <person name="Kang S.G."/>
            <person name="Kim S.J."/>
            <person name="Kim M.R."/>
            <person name="Li N."/>
            <person name="Lee J.H."/>
            <person name="Kwon K.K."/>
        </authorList>
    </citation>
    <scope>NUCLEOTIDE SEQUENCE [LARGE SCALE GENOMIC DNA]</scope>
    <source>
        <strain evidence="1 2">US6-1</strain>
    </source>
</reference>
<evidence type="ECO:0000313" key="1">
    <source>
        <dbReference type="EMBL" id="EHJ58520.1"/>
    </source>
</evidence>
<accession>G6EJJ3</accession>
<protein>
    <submittedName>
        <fullName evidence="1">Uncharacterized protein</fullName>
    </submittedName>
</protein>
<keyword evidence="2" id="KW-1185">Reference proteome</keyword>
<organism evidence="1 2">
    <name type="scientific">Novosphingobium pentaromativorans US6-1</name>
    <dbReference type="NCBI Taxonomy" id="1088721"/>
    <lineage>
        <taxon>Bacteria</taxon>
        <taxon>Pseudomonadati</taxon>
        <taxon>Pseudomonadota</taxon>
        <taxon>Alphaproteobacteria</taxon>
        <taxon>Sphingomonadales</taxon>
        <taxon>Sphingomonadaceae</taxon>
        <taxon>Novosphingobium</taxon>
    </lineage>
</organism>
<name>G6EJJ3_9SPHN</name>
<dbReference type="PATRIC" id="fig|1088721.3.peg.4443"/>
<evidence type="ECO:0000313" key="2">
    <source>
        <dbReference type="Proteomes" id="UP000004030"/>
    </source>
</evidence>
<proteinExistence type="predicted"/>
<comment type="caution">
    <text evidence="1">The sequence shown here is derived from an EMBL/GenBank/DDBJ whole genome shotgun (WGS) entry which is preliminary data.</text>
</comment>
<dbReference type="EMBL" id="AGFM01000076">
    <property type="protein sequence ID" value="EHJ58520.1"/>
    <property type="molecule type" value="Genomic_DNA"/>
</dbReference>
<gene>
    <name evidence="1" type="ORF">NSU_4514</name>
</gene>
<dbReference type="AlphaFoldDB" id="G6EJJ3"/>